<gene>
    <name evidence="3" type="ORF">EL26_21100</name>
</gene>
<evidence type="ECO:0000259" key="2">
    <source>
        <dbReference type="PROSITE" id="PS51746"/>
    </source>
</evidence>
<accession>A0A074M5P9</accession>
<sequence>MWKRKKNKAPVTRELNPDLAPPLPSEGQHRPPTLIRLETGIWSHHGMVRANNEDAWYCRQESGTHVPISCLAILCDGMGGLDVGEKASAGAIEGLLPLLQALPPSVDLTAVTGAVQQVNRTLYLQFQQADEQAGTTLTGVRLTGPDVDVFHAGDSRLYLIKPEEHTIRQVTRDHSFVSRLVELGHITREEARTHPRKNEIYNMVGLKEDVTPDVFTFTLQPGEELLLCSDGLVDMVEDREILRAVLSETAAQSAVERLGRLANANGGYDNCTILYLKPVWHIPSH</sequence>
<dbReference type="OrthoDB" id="9801841at2"/>
<dbReference type="InterPro" id="IPR001932">
    <property type="entry name" value="PPM-type_phosphatase-like_dom"/>
</dbReference>
<evidence type="ECO:0000256" key="1">
    <source>
        <dbReference type="SAM" id="MobiDB-lite"/>
    </source>
</evidence>
<dbReference type="Pfam" id="PF13672">
    <property type="entry name" value="PP2C_2"/>
    <property type="match status" value="1"/>
</dbReference>
<evidence type="ECO:0000313" key="4">
    <source>
        <dbReference type="Proteomes" id="UP000027931"/>
    </source>
</evidence>
<organism evidence="3 4">
    <name type="scientific">Tumebacillus flagellatus</name>
    <dbReference type="NCBI Taxonomy" id="1157490"/>
    <lineage>
        <taxon>Bacteria</taxon>
        <taxon>Bacillati</taxon>
        <taxon>Bacillota</taxon>
        <taxon>Bacilli</taxon>
        <taxon>Bacillales</taxon>
        <taxon>Alicyclobacillaceae</taxon>
        <taxon>Tumebacillus</taxon>
    </lineage>
</organism>
<feature type="region of interest" description="Disordered" evidence="1">
    <location>
        <begin position="1"/>
        <end position="31"/>
    </location>
</feature>
<reference evidence="3 4" key="1">
    <citation type="journal article" date="2013" name="Int. J. Syst. Evol. Microbiol.">
        <title>Tumebacillus flagellatus sp. nov., an alpha-amylase/pullulanase-producing bacterium isolated from cassava wastewater.</title>
        <authorList>
            <person name="Wang Q."/>
            <person name="Xie N."/>
            <person name="Qin Y."/>
            <person name="Shen N."/>
            <person name="Zhu J."/>
            <person name="Mi H."/>
            <person name="Huang R."/>
        </authorList>
    </citation>
    <scope>NUCLEOTIDE SEQUENCE [LARGE SCALE GENOMIC DNA]</scope>
    <source>
        <strain evidence="3 4">GST4</strain>
    </source>
</reference>
<dbReference type="PROSITE" id="PS51746">
    <property type="entry name" value="PPM_2"/>
    <property type="match status" value="1"/>
</dbReference>
<proteinExistence type="predicted"/>
<dbReference type="Proteomes" id="UP000027931">
    <property type="component" value="Unassembled WGS sequence"/>
</dbReference>
<protein>
    <recommendedName>
        <fullName evidence="2">PPM-type phosphatase domain-containing protein</fullName>
    </recommendedName>
</protein>
<dbReference type="Gene3D" id="3.60.40.10">
    <property type="entry name" value="PPM-type phosphatase domain"/>
    <property type="match status" value="1"/>
</dbReference>
<dbReference type="SMART" id="SM00331">
    <property type="entry name" value="PP2C_SIG"/>
    <property type="match status" value="1"/>
</dbReference>
<name>A0A074M5P9_9BACL</name>
<comment type="caution">
    <text evidence="3">The sequence shown here is derived from an EMBL/GenBank/DDBJ whole genome shotgun (WGS) entry which is preliminary data.</text>
</comment>
<dbReference type="EMBL" id="JMIR01000039">
    <property type="protein sequence ID" value="KEO81337.1"/>
    <property type="molecule type" value="Genomic_DNA"/>
</dbReference>
<dbReference type="CDD" id="cd00143">
    <property type="entry name" value="PP2Cc"/>
    <property type="match status" value="1"/>
</dbReference>
<feature type="domain" description="PPM-type phosphatase" evidence="2">
    <location>
        <begin position="38"/>
        <end position="278"/>
    </location>
</feature>
<dbReference type="AlphaFoldDB" id="A0A074M5P9"/>
<dbReference type="RefSeq" id="WP_052036621.1">
    <property type="nucleotide sequence ID" value="NZ_JMIR01000039.1"/>
</dbReference>
<dbReference type="InterPro" id="IPR036457">
    <property type="entry name" value="PPM-type-like_dom_sf"/>
</dbReference>
<dbReference type="STRING" id="1157490.EL26_21100"/>
<keyword evidence="4" id="KW-1185">Reference proteome</keyword>
<evidence type="ECO:0000313" key="3">
    <source>
        <dbReference type="EMBL" id="KEO81337.1"/>
    </source>
</evidence>
<dbReference type="SUPFAM" id="SSF81606">
    <property type="entry name" value="PP2C-like"/>
    <property type="match status" value="1"/>
</dbReference>
<dbReference type="SMART" id="SM00332">
    <property type="entry name" value="PP2Cc"/>
    <property type="match status" value="1"/>
</dbReference>
<dbReference type="eggNOG" id="COG0631">
    <property type="taxonomic scope" value="Bacteria"/>
</dbReference>